<dbReference type="HOGENOM" id="CLU_008392_5_3_1"/>
<dbReference type="InterPro" id="IPR001764">
    <property type="entry name" value="Glyco_hydro_3_N"/>
</dbReference>
<dbReference type="Gene3D" id="3.40.50.1700">
    <property type="entry name" value="Glycoside hydrolase family 3 C-terminal domain"/>
    <property type="match status" value="1"/>
</dbReference>
<reference evidence="5 6" key="1">
    <citation type="submission" date="2014-04" db="EMBL/GenBank/DDBJ databases">
        <title>Evolutionary Origins and Diversification of the Mycorrhizal Mutualists.</title>
        <authorList>
            <consortium name="DOE Joint Genome Institute"/>
            <consortium name="Mycorrhizal Genomics Consortium"/>
            <person name="Kohler A."/>
            <person name="Kuo A."/>
            <person name="Nagy L.G."/>
            <person name="Floudas D."/>
            <person name="Copeland A."/>
            <person name="Barry K.W."/>
            <person name="Cichocki N."/>
            <person name="Veneault-Fourrey C."/>
            <person name="LaButti K."/>
            <person name="Lindquist E.A."/>
            <person name="Lipzen A."/>
            <person name="Lundell T."/>
            <person name="Morin E."/>
            <person name="Murat C."/>
            <person name="Riley R."/>
            <person name="Ohm R."/>
            <person name="Sun H."/>
            <person name="Tunlid A."/>
            <person name="Henrissat B."/>
            <person name="Grigoriev I.V."/>
            <person name="Hibbett D.S."/>
            <person name="Martin F."/>
        </authorList>
    </citation>
    <scope>NUCLEOTIDE SEQUENCE [LARGE SCALE GENOMIC DNA]</scope>
    <source>
        <strain evidence="5 6">Koide BX008</strain>
    </source>
</reference>
<dbReference type="AlphaFoldDB" id="A0A0C2WIK1"/>
<dbReference type="PANTHER" id="PTHR30480:SF16">
    <property type="entry name" value="GLYCOSIDE HYDROLASE FAMILY 3 DOMAIN PROTEIN"/>
    <property type="match status" value="1"/>
</dbReference>
<evidence type="ECO:0000259" key="4">
    <source>
        <dbReference type="Pfam" id="PF00933"/>
    </source>
</evidence>
<dbReference type="SUPFAM" id="SSF51445">
    <property type="entry name" value="(Trans)glycosidases"/>
    <property type="match status" value="1"/>
</dbReference>
<dbReference type="Gene3D" id="3.20.20.300">
    <property type="entry name" value="Glycoside hydrolase, family 3, N-terminal domain"/>
    <property type="match status" value="1"/>
</dbReference>
<keyword evidence="3" id="KW-0326">Glycosidase</keyword>
<dbReference type="InterPro" id="IPR036881">
    <property type="entry name" value="Glyco_hydro_3_C_sf"/>
</dbReference>
<gene>
    <name evidence="5" type="ORF">M378DRAFT_467560</name>
</gene>
<dbReference type="InterPro" id="IPR036962">
    <property type="entry name" value="Glyco_hydro_3_N_sf"/>
</dbReference>
<evidence type="ECO:0000256" key="1">
    <source>
        <dbReference type="ARBA" id="ARBA00005336"/>
    </source>
</evidence>
<comment type="similarity">
    <text evidence="1">Belongs to the glycosyl hydrolase 3 family.</text>
</comment>
<evidence type="ECO:0000256" key="3">
    <source>
        <dbReference type="ARBA" id="ARBA00023295"/>
    </source>
</evidence>
<evidence type="ECO:0000313" key="5">
    <source>
        <dbReference type="EMBL" id="KIL56481.1"/>
    </source>
</evidence>
<dbReference type="PRINTS" id="PR00133">
    <property type="entry name" value="GLHYDRLASE3"/>
</dbReference>
<dbReference type="GO" id="GO:0005975">
    <property type="term" value="P:carbohydrate metabolic process"/>
    <property type="evidence" value="ECO:0007669"/>
    <property type="project" value="InterPro"/>
</dbReference>
<keyword evidence="6" id="KW-1185">Reference proteome</keyword>
<dbReference type="Pfam" id="PF00933">
    <property type="entry name" value="Glyco_hydro_3"/>
    <property type="match status" value="1"/>
</dbReference>
<sequence>MVSFLNDEARRLIGQCFVFGFNGYELSNDIKTLIRDYHLGNVILMKRNVKDALQVRRLVQALQTFTRQCGHERPLLIGTDQENGLVSAFSSPTAGTQFPGAMAIAATGSTELAEKVAAATGLELKLVGINWAYSPVADVNSNPRNPVIGVRSFGDDPTKVASFACAVSNGLTSTGVAPCAKHFPGHGDTHIDSHLTLPRIMKDKQALLSTELVPFNALVNSDVASVMTGHMALPLLTGDDTPSSLSATVVKDLLRREMGFEGVIVTDCLEMAAIAEPEQGGCGVEEGAVRSLEAGADVVMICHTMERQVGAIKSVYEAVDAGRLKLDDLREAHRRISTMKTIFAGGWDKAIDTNEAAFAYAWKALKKTNAALSQDAYKRSVTLVWDHGLVLPLKKTGLVLLFTPRIESVNKAVDDPETLARTADGDIRNKAGPSYMAFAEAIRAQSSVEHVIYGPDDTVGAVQEPSAIAFVLRNAERAAWQQRTLMNVLNKRKNIPLVVISSCGPYDLVGLDVGTADCTCYIQTFEFTTAGLESAAELLF</sequence>
<dbReference type="GO" id="GO:0004553">
    <property type="term" value="F:hydrolase activity, hydrolyzing O-glycosyl compounds"/>
    <property type="evidence" value="ECO:0007669"/>
    <property type="project" value="InterPro"/>
</dbReference>
<dbReference type="Proteomes" id="UP000054549">
    <property type="component" value="Unassembled WGS sequence"/>
</dbReference>
<dbReference type="InterPro" id="IPR050226">
    <property type="entry name" value="NagZ_Beta-hexosaminidase"/>
</dbReference>
<dbReference type="STRING" id="946122.A0A0C2WIK1"/>
<feature type="domain" description="Glycoside hydrolase family 3 N-terminal" evidence="4">
    <location>
        <begin position="25"/>
        <end position="338"/>
    </location>
</feature>
<keyword evidence="2 5" id="KW-0378">Hydrolase</keyword>
<dbReference type="InterPro" id="IPR017853">
    <property type="entry name" value="GH"/>
</dbReference>
<evidence type="ECO:0000256" key="2">
    <source>
        <dbReference type="ARBA" id="ARBA00022801"/>
    </source>
</evidence>
<name>A0A0C2WIK1_AMAMK</name>
<dbReference type="OrthoDB" id="4215304at2759"/>
<evidence type="ECO:0000313" key="6">
    <source>
        <dbReference type="Proteomes" id="UP000054549"/>
    </source>
</evidence>
<protein>
    <submittedName>
        <fullName evidence="5">Glycoside hydrolase family 3 protein</fullName>
    </submittedName>
</protein>
<dbReference type="GO" id="GO:0009254">
    <property type="term" value="P:peptidoglycan turnover"/>
    <property type="evidence" value="ECO:0007669"/>
    <property type="project" value="TreeGrafter"/>
</dbReference>
<dbReference type="EMBL" id="KN818419">
    <property type="protein sequence ID" value="KIL56481.1"/>
    <property type="molecule type" value="Genomic_DNA"/>
</dbReference>
<accession>A0A0C2WIK1</accession>
<dbReference type="PANTHER" id="PTHR30480">
    <property type="entry name" value="BETA-HEXOSAMINIDASE-RELATED"/>
    <property type="match status" value="1"/>
</dbReference>
<proteinExistence type="inferred from homology"/>
<dbReference type="InParanoid" id="A0A0C2WIK1"/>
<organism evidence="5 6">
    <name type="scientific">Amanita muscaria (strain Koide BX008)</name>
    <dbReference type="NCBI Taxonomy" id="946122"/>
    <lineage>
        <taxon>Eukaryota</taxon>
        <taxon>Fungi</taxon>
        <taxon>Dikarya</taxon>
        <taxon>Basidiomycota</taxon>
        <taxon>Agaricomycotina</taxon>
        <taxon>Agaricomycetes</taxon>
        <taxon>Agaricomycetidae</taxon>
        <taxon>Agaricales</taxon>
        <taxon>Pluteineae</taxon>
        <taxon>Amanitaceae</taxon>
        <taxon>Amanita</taxon>
    </lineage>
</organism>